<name>A0AAD9LRE2_9STRA</name>
<dbReference type="EMBL" id="JASMQC010000006">
    <property type="protein sequence ID" value="KAK1944019.1"/>
    <property type="molecule type" value="Genomic_DNA"/>
</dbReference>
<organism evidence="2 3">
    <name type="scientific">Phytophthora citrophthora</name>
    <dbReference type="NCBI Taxonomy" id="4793"/>
    <lineage>
        <taxon>Eukaryota</taxon>
        <taxon>Sar</taxon>
        <taxon>Stramenopiles</taxon>
        <taxon>Oomycota</taxon>
        <taxon>Peronosporomycetes</taxon>
        <taxon>Peronosporales</taxon>
        <taxon>Peronosporaceae</taxon>
        <taxon>Phytophthora</taxon>
    </lineage>
</organism>
<comment type="caution">
    <text evidence="2">The sequence shown here is derived from an EMBL/GenBank/DDBJ whole genome shotgun (WGS) entry which is preliminary data.</text>
</comment>
<feature type="region of interest" description="Disordered" evidence="1">
    <location>
        <begin position="33"/>
        <end position="64"/>
    </location>
</feature>
<dbReference type="Proteomes" id="UP001259832">
    <property type="component" value="Unassembled WGS sequence"/>
</dbReference>
<keyword evidence="3" id="KW-1185">Reference proteome</keyword>
<evidence type="ECO:0000313" key="2">
    <source>
        <dbReference type="EMBL" id="KAK1944019.1"/>
    </source>
</evidence>
<evidence type="ECO:0000313" key="3">
    <source>
        <dbReference type="Proteomes" id="UP001259832"/>
    </source>
</evidence>
<evidence type="ECO:0000256" key="1">
    <source>
        <dbReference type="SAM" id="MobiDB-lite"/>
    </source>
</evidence>
<protein>
    <submittedName>
        <fullName evidence="2">Uncharacterized protein</fullName>
    </submittedName>
</protein>
<gene>
    <name evidence="2" type="ORF">P3T76_003931</name>
</gene>
<accession>A0AAD9LRE2</accession>
<sequence length="64" mass="6946">MDIEILEAPLHSVPLWTEDEVAFVSALLSDAPDMLSDEQSSPSSSSTENDPSPNGKSRQKELDT</sequence>
<proteinExistence type="predicted"/>
<feature type="compositionally biased region" description="Low complexity" evidence="1">
    <location>
        <begin position="37"/>
        <end position="54"/>
    </location>
</feature>
<dbReference type="AlphaFoldDB" id="A0AAD9LRE2"/>
<reference evidence="2" key="1">
    <citation type="submission" date="2023-08" db="EMBL/GenBank/DDBJ databases">
        <title>Reference Genome Resource for the Citrus Pathogen Phytophthora citrophthora.</title>
        <authorList>
            <person name="Moller H."/>
            <person name="Coetzee B."/>
            <person name="Rose L.J."/>
            <person name="Van Niekerk J.M."/>
        </authorList>
    </citation>
    <scope>NUCLEOTIDE SEQUENCE</scope>
    <source>
        <strain evidence="2">STE-U-9442</strain>
    </source>
</reference>